<dbReference type="EMBL" id="LSSN01005737">
    <property type="protein sequence ID" value="OMJ08645.1"/>
    <property type="molecule type" value="Genomic_DNA"/>
</dbReference>
<sequence>MRFTISAAAVAMMAAMNNGVSAQEASQSAVESTALAPTQAVAQVIPQPIINVVTRTVGDVAPQLNSFINQLRTESPGAFQSLTAQIGTNSIPDDFDINIFTRFLSALPSSVQIASITEAAGSAASNLVRPTFGEDTMTGILARSTNIGSSGTDASATGTATGTDASATGTATGTDASATGTDASATGTDVSATGTETTGAETSATGTESMSESKSGTSSAKSSTTSSKSTSGSASASASSGAASNFAATSFAASAILAIVIGAFSLV</sequence>
<dbReference type="AlphaFoldDB" id="A0A1R1X1Y3"/>
<dbReference type="OrthoDB" id="5706124at2759"/>
<feature type="signal peptide" evidence="2">
    <location>
        <begin position="1"/>
        <end position="22"/>
    </location>
</feature>
<feature type="chain" id="PRO_5015069006" evidence="2">
    <location>
        <begin position="23"/>
        <end position="267"/>
    </location>
</feature>
<evidence type="ECO:0000256" key="1">
    <source>
        <dbReference type="SAM" id="MobiDB-lite"/>
    </source>
</evidence>
<keyword evidence="5" id="KW-1185">Reference proteome</keyword>
<name>A0A1R1X1Y3_9FUNG</name>
<accession>A0A1R1X1Y3</accession>
<reference evidence="3 5" key="1">
    <citation type="submission" date="2017-01" db="EMBL/GenBank/DDBJ databases">
        <authorList>
            <person name="Mah S.A."/>
            <person name="Swanson W.J."/>
            <person name="Moy G.W."/>
            <person name="Vacquier V.D."/>
        </authorList>
    </citation>
    <scope>NUCLEOTIDE SEQUENCE [LARGE SCALE GENOMIC DNA]</scope>
    <source>
        <strain evidence="3 5">GSMNP</strain>
    </source>
</reference>
<dbReference type="EMBL" id="LSSN01000472">
    <property type="protein sequence ID" value="OMJ23790.1"/>
    <property type="molecule type" value="Genomic_DNA"/>
</dbReference>
<keyword evidence="2" id="KW-0732">Signal</keyword>
<feature type="region of interest" description="Disordered" evidence="1">
    <location>
        <begin position="144"/>
        <end position="235"/>
    </location>
</feature>
<evidence type="ECO:0000313" key="5">
    <source>
        <dbReference type="Proteomes" id="UP000187283"/>
    </source>
</evidence>
<evidence type="ECO:0000313" key="3">
    <source>
        <dbReference type="EMBL" id="OMJ08645.1"/>
    </source>
</evidence>
<organism evidence="3 5">
    <name type="scientific">Smittium culicis</name>
    <dbReference type="NCBI Taxonomy" id="133412"/>
    <lineage>
        <taxon>Eukaryota</taxon>
        <taxon>Fungi</taxon>
        <taxon>Fungi incertae sedis</taxon>
        <taxon>Zoopagomycota</taxon>
        <taxon>Kickxellomycotina</taxon>
        <taxon>Harpellomycetes</taxon>
        <taxon>Harpellales</taxon>
        <taxon>Legeriomycetaceae</taxon>
        <taxon>Smittium</taxon>
    </lineage>
</organism>
<feature type="compositionally biased region" description="Low complexity" evidence="1">
    <location>
        <begin position="148"/>
        <end position="235"/>
    </location>
</feature>
<comment type="caution">
    <text evidence="3">The sequence shown here is derived from an EMBL/GenBank/DDBJ whole genome shotgun (WGS) entry which is preliminary data.</text>
</comment>
<gene>
    <name evidence="3" type="ORF">AYI70_g11418</name>
    <name evidence="4" type="ORF">AYI70_g2017</name>
</gene>
<protein>
    <submittedName>
        <fullName evidence="3">Uncharacterized protein</fullName>
    </submittedName>
</protein>
<dbReference type="Proteomes" id="UP000187283">
    <property type="component" value="Unassembled WGS sequence"/>
</dbReference>
<proteinExistence type="predicted"/>
<evidence type="ECO:0000256" key="2">
    <source>
        <dbReference type="SAM" id="SignalP"/>
    </source>
</evidence>
<evidence type="ECO:0000313" key="4">
    <source>
        <dbReference type="EMBL" id="OMJ23790.1"/>
    </source>
</evidence>